<evidence type="ECO:0000256" key="6">
    <source>
        <dbReference type="ARBA" id="ARBA00023033"/>
    </source>
</evidence>
<evidence type="ECO:0008006" key="11">
    <source>
        <dbReference type="Google" id="ProtNLM"/>
    </source>
</evidence>
<evidence type="ECO:0000256" key="5">
    <source>
        <dbReference type="ARBA" id="ARBA00023004"/>
    </source>
</evidence>
<keyword evidence="6 8" id="KW-0503">Monooxygenase</keyword>
<dbReference type="InterPro" id="IPR017972">
    <property type="entry name" value="Cyt_P450_CS"/>
</dbReference>
<keyword evidence="5 7" id="KW-0408">Iron</keyword>
<evidence type="ECO:0000256" key="4">
    <source>
        <dbReference type="ARBA" id="ARBA00022723"/>
    </source>
</evidence>
<dbReference type="InterPro" id="IPR036396">
    <property type="entry name" value="Cyt_P450_sf"/>
</dbReference>
<dbReference type="PRINTS" id="PR00465">
    <property type="entry name" value="EP450IV"/>
</dbReference>
<dbReference type="PANTHER" id="PTHR24305:SF166">
    <property type="entry name" value="CYTOCHROME P450 12A4, MITOCHONDRIAL-RELATED"/>
    <property type="match status" value="1"/>
</dbReference>
<dbReference type="InterPro" id="IPR050121">
    <property type="entry name" value="Cytochrome_P450_monoxygenase"/>
</dbReference>
<sequence>MFDTGFAVLVASLATYALGKTIYNVFFHPLAKVPGPKLAAITRLWFFATDFSGDSSARVLKWHEAYGPVIRVAPNELSIFDIDAYLSELYAQNTKFTKAPYFYDAFNNPEGTVFTQLDKATHSAEKRLMSHAFSRRNIVGMQHQLYEHLHKWIDNLRAHARAQKPIPLSRAAQCLTLDNASFFSYGSTEGALDSEDFHNELLEQFEAFPKLVALFQFFPVLQFLVNILQRFSTSSSSAARGSTIGWDRFISQKGRGETNGMILFESMLERARKNNVHIDRDRGIANGSLMLVAVTTGVYQLTKQPGLWLELKRQLRAAIPEDNTEPDVTELEKVPLMEAVAKESLRVGCPIRGRNPRVVPAGGMVCGVVRIPEGTTVFSPQWYYCRDPSVYYEPELFEPKRWLVDDANALHAMNRNLVVFSNGSRNCIGQNLAIIELKLALSQVVLNFEPGETKDPELEYEEYVGLTEPKGLVEITLRESP</sequence>
<evidence type="ECO:0000256" key="7">
    <source>
        <dbReference type="PIRSR" id="PIRSR602403-1"/>
    </source>
</evidence>
<dbReference type="GO" id="GO:0020037">
    <property type="term" value="F:heme binding"/>
    <property type="evidence" value="ECO:0007669"/>
    <property type="project" value="InterPro"/>
</dbReference>
<dbReference type="SUPFAM" id="SSF48264">
    <property type="entry name" value="Cytochrome P450"/>
    <property type="match status" value="1"/>
</dbReference>
<dbReference type="InterPro" id="IPR002403">
    <property type="entry name" value="Cyt_P450_E_grp-IV"/>
</dbReference>
<dbReference type="GO" id="GO:0005506">
    <property type="term" value="F:iron ion binding"/>
    <property type="evidence" value="ECO:0007669"/>
    <property type="project" value="InterPro"/>
</dbReference>
<evidence type="ECO:0000256" key="3">
    <source>
        <dbReference type="ARBA" id="ARBA00022617"/>
    </source>
</evidence>
<evidence type="ECO:0000256" key="1">
    <source>
        <dbReference type="ARBA" id="ARBA00001971"/>
    </source>
</evidence>
<dbReference type="Gene3D" id="1.10.630.10">
    <property type="entry name" value="Cytochrome P450"/>
    <property type="match status" value="1"/>
</dbReference>
<dbReference type="PROSITE" id="PS00086">
    <property type="entry name" value="CYTOCHROME_P450"/>
    <property type="match status" value="1"/>
</dbReference>
<dbReference type="Proteomes" id="UP001265746">
    <property type="component" value="Unassembled WGS sequence"/>
</dbReference>
<evidence type="ECO:0000313" key="9">
    <source>
        <dbReference type="EMBL" id="KAK2607306.1"/>
    </source>
</evidence>
<protein>
    <recommendedName>
        <fullName evidence="11">Cytochrome P450</fullName>
    </recommendedName>
</protein>
<dbReference type="GO" id="GO:0004497">
    <property type="term" value="F:monooxygenase activity"/>
    <property type="evidence" value="ECO:0007669"/>
    <property type="project" value="UniProtKB-KW"/>
</dbReference>
<dbReference type="Pfam" id="PF00067">
    <property type="entry name" value="p450"/>
    <property type="match status" value="1"/>
</dbReference>
<evidence type="ECO:0000313" key="10">
    <source>
        <dbReference type="Proteomes" id="UP001265746"/>
    </source>
</evidence>
<organism evidence="9 10">
    <name type="scientific">Phomopsis amygdali</name>
    <name type="common">Fusicoccum amygdali</name>
    <dbReference type="NCBI Taxonomy" id="1214568"/>
    <lineage>
        <taxon>Eukaryota</taxon>
        <taxon>Fungi</taxon>
        <taxon>Dikarya</taxon>
        <taxon>Ascomycota</taxon>
        <taxon>Pezizomycotina</taxon>
        <taxon>Sordariomycetes</taxon>
        <taxon>Sordariomycetidae</taxon>
        <taxon>Diaporthales</taxon>
        <taxon>Diaporthaceae</taxon>
        <taxon>Diaporthe</taxon>
    </lineage>
</organism>
<feature type="binding site" description="axial binding residue" evidence="7">
    <location>
        <position position="427"/>
    </location>
    <ligand>
        <name>heme</name>
        <dbReference type="ChEBI" id="CHEBI:30413"/>
    </ligand>
    <ligandPart>
        <name>Fe</name>
        <dbReference type="ChEBI" id="CHEBI:18248"/>
    </ligandPart>
</feature>
<proteinExistence type="inferred from homology"/>
<comment type="similarity">
    <text evidence="2 8">Belongs to the cytochrome P450 family.</text>
</comment>
<keyword evidence="4 7" id="KW-0479">Metal-binding</keyword>
<keyword evidence="8" id="KW-0560">Oxidoreductase</keyword>
<reference evidence="9" key="1">
    <citation type="submission" date="2023-06" db="EMBL/GenBank/DDBJ databases">
        <authorList>
            <person name="Noh H."/>
        </authorList>
    </citation>
    <scope>NUCLEOTIDE SEQUENCE</scope>
    <source>
        <strain evidence="9">DUCC20226</strain>
    </source>
</reference>
<accession>A0AAD9SFS1</accession>
<dbReference type="EMBL" id="JAUJFL010000003">
    <property type="protein sequence ID" value="KAK2607306.1"/>
    <property type="molecule type" value="Genomic_DNA"/>
</dbReference>
<dbReference type="CDD" id="cd11062">
    <property type="entry name" value="CYP58-like"/>
    <property type="match status" value="1"/>
</dbReference>
<dbReference type="PANTHER" id="PTHR24305">
    <property type="entry name" value="CYTOCHROME P450"/>
    <property type="match status" value="1"/>
</dbReference>
<evidence type="ECO:0000256" key="8">
    <source>
        <dbReference type="RuleBase" id="RU000461"/>
    </source>
</evidence>
<name>A0AAD9SFS1_PHOAM</name>
<dbReference type="GO" id="GO:0016705">
    <property type="term" value="F:oxidoreductase activity, acting on paired donors, with incorporation or reduction of molecular oxygen"/>
    <property type="evidence" value="ECO:0007669"/>
    <property type="project" value="InterPro"/>
</dbReference>
<gene>
    <name evidence="9" type="ORF">N8I77_005990</name>
</gene>
<dbReference type="AlphaFoldDB" id="A0AAD9SFS1"/>
<keyword evidence="10" id="KW-1185">Reference proteome</keyword>
<dbReference type="InterPro" id="IPR001128">
    <property type="entry name" value="Cyt_P450"/>
</dbReference>
<keyword evidence="3 7" id="KW-0349">Heme</keyword>
<evidence type="ECO:0000256" key="2">
    <source>
        <dbReference type="ARBA" id="ARBA00010617"/>
    </source>
</evidence>
<comment type="caution">
    <text evidence="9">The sequence shown here is derived from an EMBL/GenBank/DDBJ whole genome shotgun (WGS) entry which is preliminary data.</text>
</comment>
<comment type="cofactor">
    <cofactor evidence="1 7">
        <name>heme</name>
        <dbReference type="ChEBI" id="CHEBI:30413"/>
    </cofactor>
</comment>